<dbReference type="EMBL" id="CP018099">
    <property type="protein sequence ID" value="APF17046.1"/>
    <property type="molecule type" value="Genomic_DNA"/>
</dbReference>
<reference evidence="1 2" key="1">
    <citation type="submission" date="2016-11" db="EMBL/GenBank/DDBJ databases">
        <title>Genomic analysis of Caldithrix abyssi and proposal of a novel bacterial phylum Caldithrichaeota.</title>
        <authorList>
            <person name="Kublanov I."/>
            <person name="Sigalova O."/>
            <person name="Gavrilov S."/>
            <person name="Lebedinsky A."/>
            <person name="Ivanova N."/>
            <person name="Daum C."/>
            <person name="Reddy T."/>
            <person name="Klenk H.P."/>
            <person name="Goker M."/>
            <person name="Reva O."/>
            <person name="Miroshnichenko M."/>
            <person name="Kyprides N."/>
            <person name="Woyke T."/>
            <person name="Gelfand M."/>
        </authorList>
    </citation>
    <scope>NUCLEOTIDE SEQUENCE [LARGE SCALE GENOMIC DNA]</scope>
    <source>
        <strain evidence="1 2">LF13</strain>
    </source>
</reference>
<protein>
    <submittedName>
        <fullName evidence="1">Uncharacterized protein</fullName>
    </submittedName>
</protein>
<dbReference type="AlphaFoldDB" id="A0A1J1C3C3"/>
<evidence type="ECO:0000313" key="1">
    <source>
        <dbReference type="EMBL" id="APF17046.1"/>
    </source>
</evidence>
<name>A0A1J1C3C3_CALAY</name>
<dbReference type="KEGG" id="caby:Cabys_295"/>
<proteinExistence type="predicted"/>
<sequence length="48" mass="5464">MAGRPVRPFYKKVERVVKITMLVDVQDIQRQKLNIEISPISAAASPRL</sequence>
<dbReference type="Proteomes" id="UP000183868">
    <property type="component" value="Chromosome"/>
</dbReference>
<gene>
    <name evidence="1" type="ORF">Cabys_295</name>
</gene>
<accession>A0A1J1C3C3</accession>
<evidence type="ECO:0000313" key="2">
    <source>
        <dbReference type="Proteomes" id="UP000183868"/>
    </source>
</evidence>
<organism evidence="1 2">
    <name type="scientific">Caldithrix abyssi DSM 13497</name>
    <dbReference type="NCBI Taxonomy" id="880073"/>
    <lineage>
        <taxon>Bacteria</taxon>
        <taxon>Pseudomonadati</taxon>
        <taxon>Calditrichota</taxon>
        <taxon>Calditrichia</taxon>
        <taxon>Calditrichales</taxon>
        <taxon>Calditrichaceae</taxon>
        <taxon>Caldithrix</taxon>
    </lineage>
</organism>